<evidence type="ECO:0000256" key="3">
    <source>
        <dbReference type="ARBA" id="ARBA00007282"/>
    </source>
</evidence>
<gene>
    <name evidence="10" type="ORF">Aspvir_003182</name>
</gene>
<reference evidence="10 11" key="1">
    <citation type="submission" date="2021-02" db="EMBL/GenBank/DDBJ databases">
        <title>Pan-genome distribution and transcriptional activeness of fungal secondary metabolism genes in Aspergillus section Fumigati.</title>
        <authorList>
            <person name="Takahashi H."/>
            <person name="Umemura M."/>
            <person name="Ninomiya A."/>
            <person name="Kusuya Y."/>
            <person name="Urayama S."/>
            <person name="Shimizu M."/>
            <person name="Watanabe A."/>
            <person name="Kamei K."/>
            <person name="Yaguchi T."/>
            <person name="Hagiwara D."/>
        </authorList>
    </citation>
    <scope>NUCLEOTIDE SEQUENCE [LARGE SCALE GENOMIC DNA]</scope>
    <source>
        <strain evidence="10 11">IFM 47045</strain>
    </source>
</reference>
<protein>
    <recommendedName>
        <fullName evidence="9">Wax synthase domain-containing protein</fullName>
    </recommendedName>
</protein>
<dbReference type="PANTHER" id="PTHR31595">
    <property type="entry name" value="LONG-CHAIN-ALCOHOL O-FATTY-ACYLTRANSFERASE 3-RELATED"/>
    <property type="match status" value="1"/>
</dbReference>
<dbReference type="EMBL" id="BOPL01000014">
    <property type="protein sequence ID" value="GIK07516.1"/>
    <property type="molecule type" value="Genomic_DNA"/>
</dbReference>
<comment type="caution">
    <text evidence="10">The sequence shown here is derived from an EMBL/GenBank/DDBJ whole genome shotgun (WGS) entry which is preliminary data.</text>
</comment>
<feature type="domain" description="Wax synthase" evidence="9">
    <location>
        <begin position="250"/>
        <end position="324"/>
    </location>
</feature>
<evidence type="ECO:0000313" key="11">
    <source>
        <dbReference type="Proteomes" id="UP000710440"/>
    </source>
</evidence>
<comment type="similarity">
    <text evidence="3">Belongs to the wax synthase family.</text>
</comment>
<feature type="transmembrane region" description="Helical" evidence="8">
    <location>
        <begin position="53"/>
        <end position="71"/>
    </location>
</feature>
<dbReference type="InterPro" id="IPR044851">
    <property type="entry name" value="Wax_synthase"/>
</dbReference>
<evidence type="ECO:0000256" key="7">
    <source>
        <dbReference type="ARBA" id="ARBA00023136"/>
    </source>
</evidence>
<dbReference type="GO" id="GO:0006629">
    <property type="term" value="P:lipid metabolic process"/>
    <property type="evidence" value="ECO:0007669"/>
    <property type="project" value="InterPro"/>
</dbReference>
<feature type="transmembrane region" description="Helical" evidence="8">
    <location>
        <begin position="20"/>
        <end position="41"/>
    </location>
</feature>
<evidence type="ECO:0000313" key="10">
    <source>
        <dbReference type="EMBL" id="GIK07516.1"/>
    </source>
</evidence>
<evidence type="ECO:0000256" key="2">
    <source>
        <dbReference type="ARBA" id="ARBA00005179"/>
    </source>
</evidence>
<proteinExistence type="inferred from homology"/>
<feature type="transmembrane region" description="Helical" evidence="8">
    <location>
        <begin position="333"/>
        <end position="353"/>
    </location>
</feature>
<dbReference type="RefSeq" id="XP_043130702.1">
    <property type="nucleotide sequence ID" value="XM_043274767.1"/>
</dbReference>
<comment type="subcellular location">
    <subcellularLocation>
        <location evidence="1">Membrane</location>
        <topology evidence="1">Multi-pass membrane protein</topology>
    </subcellularLocation>
</comment>
<keyword evidence="6 8" id="KW-1133">Transmembrane helix</keyword>
<evidence type="ECO:0000256" key="8">
    <source>
        <dbReference type="SAM" id="Phobius"/>
    </source>
</evidence>
<dbReference type="PANTHER" id="PTHR31595:SF57">
    <property type="entry name" value="OS04G0481900 PROTEIN"/>
    <property type="match status" value="1"/>
</dbReference>
<comment type="pathway">
    <text evidence="2">Secondary metabolite biosynthesis.</text>
</comment>
<dbReference type="InterPro" id="IPR032805">
    <property type="entry name" value="Wax_synthase_dom"/>
</dbReference>
<dbReference type="Proteomes" id="UP000710440">
    <property type="component" value="Unassembled WGS sequence"/>
</dbReference>
<feature type="transmembrane region" description="Helical" evidence="8">
    <location>
        <begin position="374"/>
        <end position="392"/>
    </location>
</feature>
<dbReference type="AlphaFoldDB" id="A0A9P3C991"/>
<name>A0A9P3C991_ASPVI</name>
<accession>A0A9P3C991</accession>
<dbReference type="GO" id="GO:0008374">
    <property type="term" value="F:O-acyltransferase activity"/>
    <property type="evidence" value="ECO:0007669"/>
    <property type="project" value="InterPro"/>
</dbReference>
<keyword evidence="7 8" id="KW-0472">Membrane</keyword>
<evidence type="ECO:0000259" key="9">
    <source>
        <dbReference type="Pfam" id="PF13813"/>
    </source>
</evidence>
<keyword evidence="4" id="KW-0808">Transferase</keyword>
<evidence type="ECO:0000256" key="4">
    <source>
        <dbReference type="ARBA" id="ARBA00022679"/>
    </source>
</evidence>
<dbReference type="GO" id="GO:0016020">
    <property type="term" value="C:membrane"/>
    <property type="evidence" value="ECO:0007669"/>
    <property type="project" value="UniProtKB-SubCell"/>
</dbReference>
<keyword evidence="5 8" id="KW-0812">Transmembrane</keyword>
<feature type="transmembrane region" description="Helical" evidence="8">
    <location>
        <begin position="303"/>
        <end position="321"/>
    </location>
</feature>
<dbReference type="GeneID" id="66931164"/>
<dbReference type="Pfam" id="PF13813">
    <property type="entry name" value="MBOAT_2"/>
    <property type="match status" value="1"/>
</dbReference>
<sequence length="423" mass="48185">MNTPNDKLHSAKMYDERNAMLTPADGSIVPHILLFLVQMAALSSPPFRNRKTVFSGAIVILAVLANVNRFTDDPKLAQFFSLAWPHYLNVLEKLLTAPSPGPEAGFWRVDRPAQEAMSFAPFGFSKLVWAFVIWFNLRGIRWNYQVANIPAEPLGRSPGKWRFLADRVLTFIRLLCMADMLSHLAILNFYTTAHGGPVDSRTLTTRHPNFACQLYQTATVGMIPYTFMNLQYVGGAILWVVLGISQPADWPPFFGRLSQVTTVRAFWGKYWHQMIRRTVNVYTGVFCDLLHLRPGTIRTYIRLWLSFAISGLMHWAAIYIIPAPMNLSFSERSVGFVKFFLLQAAAITLEDFVQFLYQRIAPGMAATPRRWHRWLGHAWAVCWFGFSLPFFLDIMLKMKNLEEPLLPGTVMRPLVPYLAACAT</sequence>
<evidence type="ECO:0000256" key="6">
    <source>
        <dbReference type="ARBA" id="ARBA00022989"/>
    </source>
</evidence>
<keyword evidence="11" id="KW-1185">Reference proteome</keyword>
<dbReference type="OrthoDB" id="1077582at2759"/>
<evidence type="ECO:0000256" key="5">
    <source>
        <dbReference type="ARBA" id="ARBA00022692"/>
    </source>
</evidence>
<organism evidence="10 11">
    <name type="scientific">Aspergillus viridinutans</name>
    <dbReference type="NCBI Taxonomy" id="75553"/>
    <lineage>
        <taxon>Eukaryota</taxon>
        <taxon>Fungi</taxon>
        <taxon>Dikarya</taxon>
        <taxon>Ascomycota</taxon>
        <taxon>Pezizomycotina</taxon>
        <taxon>Eurotiomycetes</taxon>
        <taxon>Eurotiomycetidae</taxon>
        <taxon>Eurotiales</taxon>
        <taxon>Aspergillaceae</taxon>
        <taxon>Aspergillus</taxon>
        <taxon>Aspergillus subgen. Fumigati</taxon>
    </lineage>
</organism>
<evidence type="ECO:0000256" key="1">
    <source>
        <dbReference type="ARBA" id="ARBA00004141"/>
    </source>
</evidence>